<reference evidence="1" key="1">
    <citation type="journal article" date="2023" name="IScience">
        <title>Live-bearing cockroach genome reveals convergent evolutionary mechanisms linked to viviparity in insects and beyond.</title>
        <authorList>
            <person name="Fouks B."/>
            <person name="Harrison M.C."/>
            <person name="Mikhailova A.A."/>
            <person name="Marchal E."/>
            <person name="English S."/>
            <person name="Carruthers M."/>
            <person name="Jennings E.C."/>
            <person name="Chiamaka E.L."/>
            <person name="Frigard R.A."/>
            <person name="Pippel M."/>
            <person name="Attardo G.M."/>
            <person name="Benoit J.B."/>
            <person name="Bornberg-Bauer E."/>
            <person name="Tobe S.S."/>
        </authorList>
    </citation>
    <scope>NUCLEOTIDE SEQUENCE</scope>
    <source>
        <strain evidence="1">Stay&amp;Tobe</strain>
    </source>
</reference>
<name>A0AAD7ZUT7_DIPPU</name>
<dbReference type="AlphaFoldDB" id="A0AAD7ZUT7"/>
<gene>
    <name evidence="1" type="ORF">L9F63_028356</name>
</gene>
<sequence length="98" mass="11395">SDIGLQSLLKYSTCSNMANKQANVTLINKCPFISRMHRCSRKAYRVLKELELRRRTYKIEIKQEHGLPQTELGPQHERPKHVCYKDGLISQLQALMDP</sequence>
<accession>A0AAD7ZUT7</accession>
<organism evidence="1 2">
    <name type="scientific">Diploptera punctata</name>
    <name type="common">Pacific beetle cockroach</name>
    <dbReference type="NCBI Taxonomy" id="6984"/>
    <lineage>
        <taxon>Eukaryota</taxon>
        <taxon>Metazoa</taxon>
        <taxon>Ecdysozoa</taxon>
        <taxon>Arthropoda</taxon>
        <taxon>Hexapoda</taxon>
        <taxon>Insecta</taxon>
        <taxon>Pterygota</taxon>
        <taxon>Neoptera</taxon>
        <taxon>Polyneoptera</taxon>
        <taxon>Dictyoptera</taxon>
        <taxon>Blattodea</taxon>
        <taxon>Blaberoidea</taxon>
        <taxon>Blaberidae</taxon>
        <taxon>Diplopterinae</taxon>
        <taxon>Diploptera</taxon>
    </lineage>
</organism>
<protein>
    <submittedName>
        <fullName evidence="1">Uncharacterized protein</fullName>
    </submittedName>
</protein>
<evidence type="ECO:0000313" key="2">
    <source>
        <dbReference type="Proteomes" id="UP001233999"/>
    </source>
</evidence>
<dbReference type="EMBL" id="JASPKZ010006747">
    <property type="protein sequence ID" value="KAJ9587073.1"/>
    <property type="molecule type" value="Genomic_DNA"/>
</dbReference>
<evidence type="ECO:0000313" key="1">
    <source>
        <dbReference type="EMBL" id="KAJ9587073.1"/>
    </source>
</evidence>
<keyword evidence="2" id="KW-1185">Reference proteome</keyword>
<dbReference type="Proteomes" id="UP001233999">
    <property type="component" value="Unassembled WGS sequence"/>
</dbReference>
<reference evidence="1" key="2">
    <citation type="submission" date="2023-05" db="EMBL/GenBank/DDBJ databases">
        <authorList>
            <person name="Fouks B."/>
        </authorList>
    </citation>
    <scope>NUCLEOTIDE SEQUENCE</scope>
    <source>
        <strain evidence="1">Stay&amp;Tobe</strain>
        <tissue evidence="1">Testes</tissue>
    </source>
</reference>
<comment type="caution">
    <text evidence="1">The sequence shown here is derived from an EMBL/GenBank/DDBJ whole genome shotgun (WGS) entry which is preliminary data.</text>
</comment>
<proteinExistence type="predicted"/>
<feature type="non-terminal residue" evidence="1">
    <location>
        <position position="98"/>
    </location>
</feature>
<feature type="non-terminal residue" evidence="1">
    <location>
        <position position="1"/>
    </location>
</feature>